<feature type="domain" description="Band 7" evidence="8">
    <location>
        <begin position="89"/>
        <end position="267"/>
    </location>
</feature>
<evidence type="ECO:0000256" key="2">
    <source>
        <dbReference type="ARBA" id="ARBA00006971"/>
    </source>
</evidence>
<comment type="subunit">
    <text evidence="6">HflC and HflK may interact to form a multimeric complex.</text>
</comment>
<evidence type="ECO:0000256" key="6">
    <source>
        <dbReference type="RuleBase" id="RU364113"/>
    </source>
</evidence>
<organism evidence="9 10">
    <name type="scientific">Parvularcula dongshanensis</name>
    <dbReference type="NCBI Taxonomy" id="1173995"/>
    <lineage>
        <taxon>Bacteria</taxon>
        <taxon>Pseudomonadati</taxon>
        <taxon>Pseudomonadota</taxon>
        <taxon>Alphaproteobacteria</taxon>
        <taxon>Parvularculales</taxon>
        <taxon>Parvularculaceae</taxon>
        <taxon>Parvularcula</taxon>
    </lineage>
</organism>
<dbReference type="InterPro" id="IPR020980">
    <property type="entry name" value="Membrane_HflK_N"/>
</dbReference>
<dbReference type="InterPro" id="IPR050710">
    <property type="entry name" value="Band7/mec-2_domain"/>
</dbReference>
<keyword evidence="5" id="KW-0472">Membrane</keyword>
<evidence type="ECO:0000256" key="7">
    <source>
        <dbReference type="SAM" id="MobiDB-lite"/>
    </source>
</evidence>
<keyword evidence="9" id="KW-0378">Hydrolase</keyword>
<evidence type="ECO:0000313" key="9">
    <source>
        <dbReference type="EMBL" id="MBB4659156.1"/>
    </source>
</evidence>
<evidence type="ECO:0000256" key="4">
    <source>
        <dbReference type="ARBA" id="ARBA00022989"/>
    </source>
</evidence>
<sequence length="386" mass="41814">MPWTDKPGSGNKGPWGQQPGEGNRPSNGNGRRPGQSAPDLEELLRSGRERFRKGGGGKRPPRSGDPIQLPSGRAFLFGAAALGVLYLASGIYQIQPGERGVVTTFGKFTGLTGPGLNWHMPWPFQRVVDVDVQGDRAVTIGRGQGGRTSMLTSDLNIVDVDMQVNYRIKDDADTAPGELPNAAKFAYNIEDPTGLVKSAAEAALREVVGGEEFGPIISRGRSIVNEGTADILQQTLDSYDSGIQVIRVNFGEATPPQEVRDSQLDVVNARSDAEQRVNVATGYANQRVPVARGQARQTVLDAEAYAARVVAEARGDAARFVDIYDEYARAPEVTRRRMYLETMEEVLGDMNKIVIDENAGGTMPYLNLNELARQDQNRRANTGGSN</sequence>
<accession>A0A840I2B8</accession>
<dbReference type="GO" id="GO:0016020">
    <property type="term" value="C:membrane"/>
    <property type="evidence" value="ECO:0007669"/>
    <property type="project" value="UniProtKB-SubCell"/>
</dbReference>
<dbReference type="Gene3D" id="3.30.479.30">
    <property type="entry name" value="Band 7 domain"/>
    <property type="match status" value="1"/>
</dbReference>
<dbReference type="InterPro" id="IPR001107">
    <property type="entry name" value="Band_7"/>
</dbReference>
<keyword evidence="9" id="KW-0645">Protease</keyword>
<comment type="caution">
    <text evidence="9">The sequence shown here is derived from an EMBL/GenBank/DDBJ whole genome shotgun (WGS) entry which is preliminary data.</text>
</comment>
<keyword evidence="4" id="KW-1133">Transmembrane helix</keyword>
<dbReference type="NCBIfam" id="TIGR01933">
    <property type="entry name" value="hflK"/>
    <property type="match status" value="1"/>
</dbReference>
<feature type="compositionally biased region" description="Basic residues" evidence="7">
    <location>
        <begin position="50"/>
        <end position="61"/>
    </location>
</feature>
<dbReference type="AlphaFoldDB" id="A0A840I2B8"/>
<dbReference type="CDD" id="cd03404">
    <property type="entry name" value="SPFH_HflK"/>
    <property type="match status" value="1"/>
</dbReference>
<comment type="function">
    <text evidence="6">HflC and HflK could encode or regulate a protease.</text>
</comment>
<dbReference type="SMART" id="SM00244">
    <property type="entry name" value="PHB"/>
    <property type="match status" value="1"/>
</dbReference>
<dbReference type="Pfam" id="PF12221">
    <property type="entry name" value="HflK_N"/>
    <property type="match status" value="1"/>
</dbReference>
<protein>
    <recommendedName>
        <fullName evidence="6">Protein HflK</fullName>
    </recommendedName>
</protein>
<dbReference type="InterPro" id="IPR010201">
    <property type="entry name" value="HflK"/>
</dbReference>
<dbReference type="PANTHER" id="PTHR43327:SF2">
    <property type="entry name" value="MODULATOR OF FTSH PROTEASE HFLK"/>
    <property type="match status" value="1"/>
</dbReference>
<evidence type="ECO:0000313" key="10">
    <source>
        <dbReference type="Proteomes" id="UP000563524"/>
    </source>
</evidence>
<evidence type="ECO:0000256" key="5">
    <source>
        <dbReference type="ARBA" id="ARBA00023136"/>
    </source>
</evidence>
<feature type="region of interest" description="Disordered" evidence="7">
    <location>
        <begin position="1"/>
        <end position="67"/>
    </location>
</feature>
<reference evidence="9 10" key="1">
    <citation type="submission" date="2020-08" db="EMBL/GenBank/DDBJ databases">
        <title>Genomic Encyclopedia of Type Strains, Phase IV (KMG-IV): sequencing the most valuable type-strain genomes for metagenomic binning, comparative biology and taxonomic classification.</title>
        <authorList>
            <person name="Goeker M."/>
        </authorList>
    </citation>
    <scope>NUCLEOTIDE SEQUENCE [LARGE SCALE GENOMIC DNA]</scope>
    <source>
        <strain evidence="9 10">DSM 102850</strain>
    </source>
</reference>
<dbReference type="PANTHER" id="PTHR43327">
    <property type="entry name" value="STOMATIN-LIKE PROTEIN 2, MITOCHONDRIAL"/>
    <property type="match status" value="1"/>
</dbReference>
<dbReference type="InterPro" id="IPR036013">
    <property type="entry name" value="Band_7/SPFH_dom_sf"/>
</dbReference>
<evidence type="ECO:0000259" key="8">
    <source>
        <dbReference type="SMART" id="SM00244"/>
    </source>
</evidence>
<dbReference type="GO" id="GO:0008233">
    <property type="term" value="F:peptidase activity"/>
    <property type="evidence" value="ECO:0007669"/>
    <property type="project" value="UniProtKB-KW"/>
</dbReference>
<comment type="subcellular location">
    <subcellularLocation>
        <location evidence="1">Membrane</location>
        <topology evidence="1">Single-pass membrane protein</topology>
    </subcellularLocation>
</comment>
<name>A0A840I2B8_9PROT</name>
<dbReference type="Proteomes" id="UP000563524">
    <property type="component" value="Unassembled WGS sequence"/>
</dbReference>
<dbReference type="RefSeq" id="WP_183817479.1">
    <property type="nucleotide sequence ID" value="NZ_JACHOB010000003.1"/>
</dbReference>
<dbReference type="GO" id="GO:0006508">
    <property type="term" value="P:proteolysis"/>
    <property type="evidence" value="ECO:0007669"/>
    <property type="project" value="UniProtKB-KW"/>
</dbReference>
<keyword evidence="3" id="KW-0812">Transmembrane</keyword>
<gene>
    <name evidence="9" type="ORF">GGQ59_001681</name>
</gene>
<proteinExistence type="inferred from homology"/>
<dbReference type="EMBL" id="JACHOB010000003">
    <property type="protein sequence ID" value="MBB4659156.1"/>
    <property type="molecule type" value="Genomic_DNA"/>
</dbReference>
<dbReference type="Pfam" id="PF01145">
    <property type="entry name" value="Band_7"/>
    <property type="match status" value="1"/>
</dbReference>
<dbReference type="SUPFAM" id="SSF117892">
    <property type="entry name" value="Band 7/SPFH domain"/>
    <property type="match status" value="1"/>
</dbReference>
<keyword evidence="10" id="KW-1185">Reference proteome</keyword>
<evidence type="ECO:0000256" key="1">
    <source>
        <dbReference type="ARBA" id="ARBA00004167"/>
    </source>
</evidence>
<comment type="similarity">
    <text evidence="2 6">Belongs to the band 7/mec-2 family. HflK subfamily.</text>
</comment>
<evidence type="ECO:0000256" key="3">
    <source>
        <dbReference type="ARBA" id="ARBA00022692"/>
    </source>
</evidence>